<evidence type="ECO:0000256" key="1">
    <source>
        <dbReference type="SAM" id="MobiDB-lite"/>
    </source>
</evidence>
<dbReference type="AlphaFoldDB" id="A0A4R7VUJ8"/>
<comment type="caution">
    <text evidence="2">The sequence shown here is derived from an EMBL/GenBank/DDBJ whole genome shotgun (WGS) entry which is preliminary data.</text>
</comment>
<proteinExistence type="predicted"/>
<dbReference type="RefSeq" id="WP_134173772.1">
    <property type="nucleotide sequence ID" value="NZ_SOCQ01000001.1"/>
</dbReference>
<reference evidence="2 3" key="1">
    <citation type="submission" date="2019-03" db="EMBL/GenBank/DDBJ databases">
        <title>Genomic analyses of the natural microbiome of Caenorhabditis elegans.</title>
        <authorList>
            <person name="Samuel B."/>
        </authorList>
    </citation>
    <scope>NUCLEOTIDE SEQUENCE [LARGE SCALE GENOMIC DNA]</scope>
    <source>
        <strain evidence="2 3">BIGb0525</strain>
    </source>
</reference>
<evidence type="ECO:0000313" key="2">
    <source>
        <dbReference type="EMBL" id="TDV53089.1"/>
    </source>
</evidence>
<accession>A0A4R7VUJ8</accession>
<dbReference type="EMBL" id="SOCQ01000001">
    <property type="protein sequence ID" value="TDV53089.1"/>
    <property type="molecule type" value="Genomic_DNA"/>
</dbReference>
<sequence length="159" mass="17609">MKTSDQKLEFAASDPTNKKHPNDSFTATLTPPRKYTGEHFEADWIECIPSAQDGYLLITGRYEEGGGDAYVGIQIIFQKDLPDGEHEVGPKGSAVSGNLAFVSSWSITTEILRAKKGKFHLQRIAHNSINATIDMEFEYNNETIKVSNGKVFVTNDTPI</sequence>
<organism evidence="2 3">
    <name type="scientific">Pseudomonas helmanticensis</name>
    <dbReference type="NCBI Taxonomy" id="1471381"/>
    <lineage>
        <taxon>Bacteria</taxon>
        <taxon>Pseudomonadati</taxon>
        <taxon>Pseudomonadota</taxon>
        <taxon>Gammaproteobacteria</taxon>
        <taxon>Pseudomonadales</taxon>
        <taxon>Pseudomonadaceae</taxon>
        <taxon>Pseudomonas</taxon>
    </lineage>
</organism>
<gene>
    <name evidence="2" type="ORF">EDF87_101158</name>
</gene>
<protein>
    <submittedName>
        <fullName evidence="2">Uncharacterized protein</fullName>
    </submittedName>
</protein>
<name>A0A4R7VUJ8_9PSED</name>
<feature type="region of interest" description="Disordered" evidence="1">
    <location>
        <begin position="1"/>
        <end position="31"/>
    </location>
</feature>
<dbReference type="Proteomes" id="UP000295804">
    <property type="component" value="Unassembled WGS sequence"/>
</dbReference>
<evidence type="ECO:0000313" key="3">
    <source>
        <dbReference type="Proteomes" id="UP000295804"/>
    </source>
</evidence>